<dbReference type="GO" id="GO:0046872">
    <property type="term" value="F:metal ion binding"/>
    <property type="evidence" value="ECO:0007669"/>
    <property type="project" value="UniProtKB-KW"/>
</dbReference>
<keyword evidence="2" id="KW-0479">Metal-binding</keyword>
<dbReference type="AlphaFoldDB" id="A0A5C7IT45"/>
<sequence length="298" mass="33809">MVVTTAEEIQAETESNYDRKSELKSFNDTKAGVKGLVDVGITKIPRIFKCEQSILNDKSGNSSQLSIPVIDLEEVLHKDPITLSILDGKRRFHEQDTEVKKGFYCRDFTKKVFYNSNFDLYQARAVGWRDTFGSYSAPYAPNPEELQELLSEALELNRSHLNDIDCVEGFLLVGNYYPACPEPKLAIGTNKHTLLQDQMGCLQVLNQDQWVDLITNDKFKSVYHRVVLAKNIGSRVSVGYFFRTHLLEGTPSKLYGPIKELLSEDNPPIYRETTVKDYVSCFYSKGPDGTSGLEHFKL</sequence>
<keyword evidence="3" id="KW-0560">Oxidoreductase</keyword>
<evidence type="ECO:0000256" key="4">
    <source>
        <dbReference type="ARBA" id="ARBA00023004"/>
    </source>
</evidence>
<dbReference type="InterPro" id="IPR027443">
    <property type="entry name" value="IPNS-like_sf"/>
</dbReference>
<evidence type="ECO:0000313" key="7">
    <source>
        <dbReference type="Proteomes" id="UP000323000"/>
    </source>
</evidence>
<evidence type="ECO:0000313" key="6">
    <source>
        <dbReference type="EMBL" id="TXG72279.1"/>
    </source>
</evidence>
<accession>A0A5C7IT45</accession>
<dbReference type="OrthoDB" id="288590at2759"/>
<dbReference type="GO" id="GO:0016491">
    <property type="term" value="F:oxidoreductase activity"/>
    <property type="evidence" value="ECO:0007669"/>
    <property type="project" value="UniProtKB-KW"/>
</dbReference>
<comment type="caution">
    <text evidence="6">The sequence shown here is derived from an EMBL/GenBank/DDBJ whole genome shotgun (WGS) entry which is preliminary data.</text>
</comment>
<reference evidence="7" key="1">
    <citation type="journal article" date="2019" name="Gigascience">
        <title>De novo genome assembly of the endangered Acer yangbiense, a plant species with extremely small populations endemic to Yunnan Province, China.</title>
        <authorList>
            <person name="Yang J."/>
            <person name="Wariss H.M."/>
            <person name="Tao L."/>
            <person name="Zhang R."/>
            <person name="Yun Q."/>
            <person name="Hollingsworth P."/>
            <person name="Dao Z."/>
            <person name="Luo G."/>
            <person name="Guo H."/>
            <person name="Ma Y."/>
            <person name="Sun W."/>
        </authorList>
    </citation>
    <scope>NUCLEOTIDE SEQUENCE [LARGE SCALE GENOMIC DNA]</scope>
    <source>
        <strain evidence="7">cv. Malutang</strain>
    </source>
</reference>
<feature type="domain" description="Isopenicillin N synthase-like Fe(2+) 2OG dioxygenase" evidence="5">
    <location>
        <begin position="171"/>
        <end position="243"/>
    </location>
</feature>
<protein>
    <recommendedName>
        <fullName evidence="5">Isopenicillin N synthase-like Fe(2+) 2OG dioxygenase domain-containing protein</fullName>
    </recommendedName>
</protein>
<evidence type="ECO:0000256" key="1">
    <source>
        <dbReference type="ARBA" id="ARBA00008056"/>
    </source>
</evidence>
<name>A0A5C7IT45_9ROSI</name>
<evidence type="ECO:0000259" key="5">
    <source>
        <dbReference type="Pfam" id="PF03171"/>
    </source>
</evidence>
<dbReference type="Proteomes" id="UP000323000">
    <property type="component" value="Chromosome 1"/>
</dbReference>
<dbReference type="EMBL" id="VAHF01000001">
    <property type="protein sequence ID" value="TXG72279.1"/>
    <property type="molecule type" value="Genomic_DNA"/>
</dbReference>
<comment type="similarity">
    <text evidence="1">Belongs to the iron/ascorbate-dependent oxidoreductase family.</text>
</comment>
<keyword evidence="7" id="KW-1185">Reference proteome</keyword>
<evidence type="ECO:0000256" key="3">
    <source>
        <dbReference type="ARBA" id="ARBA00023002"/>
    </source>
</evidence>
<dbReference type="SUPFAM" id="SSF51197">
    <property type="entry name" value="Clavaminate synthase-like"/>
    <property type="match status" value="1"/>
</dbReference>
<proteinExistence type="inferred from homology"/>
<dbReference type="Gene3D" id="2.60.120.330">
    <property type="entry name" value="B-lactam Antibiotic, Isopenicillin N Synthase, Chain"/>
    <property type="match status" value="2"/>
</dbReference>
<dbReference type="InterPro" id="IPR044861">
    <property type="entry name" value="IPNS-like_FE2OG_OXY"/>
</dbReference>
<evidence type="ECO:0000256" key="2">
    <source>
        <dbReference type="ARBA" id="ARBA00022723"/>
    </source>
</evidence>
<dbReference type="Pfam" id="PF03171">
    <property type="entry name" value="2OG-FeII_Oxy"/>
    <property type="match status" value="1"/>
</dbReference>
<organism evidence="6 7">
    <name type="scientific">Acer yangbiense</name>
    <dbReference type="NCBI Taxonomy" id="1000413"/>
    <lineage>
        <taxon>Eukaryota</taxon>
        <taxon>Viridiplantae</taxon>
        <taxon>Streptophyta</taxon>
        <taxon>Embryophyta</taxon>
        <taxon>Tracheophyta</taxon>
        <taxon>Spermatophyta</taxon>
        <taxon>Magnoliopsida</taxon>
        <taxon>eudicotyledons</taxon>
        <taxon>Gunneridae</taxon>
        <taxon>Pentapetalae</taxon>
        <taxon>rosids</taxon>
        <taxon>malvids</taxon>
        <taxon>Sapindales</taxon>
        <taxon>Sapindaceae</taxon>
        <taxon>Hippocastanoideae</taxon>
        <taxon>Acereae</taxon>
        <taxon>Acer</taxon>
    </lineage>
</organism>
<gene>
    <name evidence="6" type="ORF">EZV62_000858</name>
</gene>
<keyword evidence="4" id="KW-0408">Iron</keyword>
<dbReference type="PANTHER" id="PTHR10209:SF884">
    <property type="entry name" value="1-AMINOCYCLOPROPANE-1-CARBOXYLATE OXIDASE HOMOLOG 1-LIKE"/>
    <property type="match status" value="1"/>
</dbReference>
<dbReference type="PANTHER" id="PTHR10209">
    <property type="entry name" value="OXIDOREDUCTASE, 2OG-FE II OXYGENASE FAMILY PROTEIN"/>
    <property type="match status" value="1"/>
</dbReference>